<evidence type="ECO:0000256" key="2">
    <source>
        <dbReference type="SAM" id="MobiDB-lite"/>
    </source>
</evidence>
<dbReference type="Proteomes" id="UP000460272">
    <property type="component" value="Unassembled WGS sequence"/>
</dbReference>
<dbReference type="Pfam" id="PF12802">
    <property type="entry name" value="MarR_2"/>
    <property type="match status" value="1"/>
</dbReference>
<dbReference type="InterPro" id="IPR000835">
    <property type="entry name" value="HTH_MarR-typ"/>
</dbReference>
<sequence length="403" mass="41658">MQPRTRMDRPAPRSSRDLVLTALRARGPMSRAELARQAGIAPSTISAVVQELAAAGLVVAAHQPREETQPGEETQPSEAPRPGRPGLRLTLNPRLGAVAGVEFCFDKVRVLLCDLAHNVVATAECDLPRAHSSDAALAAGGRLVAKALADAGLPRDALIAAGVSVPGPVRRHPDTVTPSAILPGWHGVNGDDIAAALGAAVSIDNDANLAALGEHVWGAGRGCVDSVTLKFHYGIGCGLFVNGSLVRGSGGAGEIGHIVVDERGPLCRCGKRGCLETYAAISAIMEALSPQHGELTLPELLRLLAARDPGAVRVVGDAAELVGTHLAAVCNLLAPSMVIVTGPMARAGDLVLDPIRAAIRRHIAPNAVPRVVLGSLGNRNTALGAIALALDETEWLPARRARA</sequence>
<dbReference type="Pfam" id="PF00480">
    <property type="entry name" value="ROK"/>
    <property type="match status" value="1"/>
</dbReference>
<accession>A0A6P2BX86</accession>
<dbReference type="EMBL" id="RPFW01000004">
    <property type="protein sequence ID" value="TVZ02846.1"/>
    <property type="molecule type" value="Genomic_DNA"/>
</dbReference>
<dbReference type="InterPro" id="IPR043129">
    <property type="entry name" value="ATPase_NBD"/>
</dbReference>
<dbReference type="RefSeq" id="WP_145855053.1">
    <property type="nucleotide sequence ID" value="NZ_RPFW01000004.1"/>
</dbReference>
<dbReference type="InterPro" id="IPR000600">
    <property type="entry name" value="ROK"/>
</dbReference>
<keyword evidence="5" id="KW-1185">Reference proteome</keyword>
<gene>
    <name evidence="4" type="ORF">EAS64_20380</name>
</gene>
<evidence type="ECO:0000256" key="1">
    <source>
        <dbReference type="ARBA" id="ARBA00006479"/>
    </source>
</evidence>
<dbReference type="InterPro" id="IPR036390">
    <property type="entry name" value="WH_DNA-bd_sf"/>
</dbReference>
<evidence type="ECO:0000259" key="3">
    <source>
        <dbReference type="Pfam" id="PF12802"/>
    </source>
</evidence>
<proteinExistence type="inferred from homology"/>
<dbReference type="Gene3D" id="1.10.10.10">
    <property type="entry name" value="Winged helix-like DNA-binding domain superfamily/Winged helix DNA-binding domain"/>
    <property type="match status" value="1"/>
</dbReference>
<organism evidence="4 5">
    <name type="scientific">Trebonia kvetii</name>
    <dbReference type="NCBI Taxonomy" id="2480626"/>
    <lineage>
        <taxon>Bacteria</taxon>
        <taxon>Bacillati</taxon>
        <taxon>Actinomycetota</taxon>
        <taxon>Actinomycetes</taxon>
        <taxon>Streptosporangiales</taxon>
        <taxon>Treboniaceae</taxon>
        <taxon>Trebonia</taxon>
    </lineage>
</organism>
<dbReference type="SUPFAM" id="SSF46785">
    <property type="entry name" value="Winged helix' DNA-binding domain"/>
    <property type="match status" value="1"/>
</dbReference>
<feature type="region of interest" description="Disordered" evidence="2">
    <location>
        <begin position="63"/>
        <end position="88"/>
    </location>
</feature>
<dbReference type="AlphaFoldDB" id="A0A6P2BX86"/>
<dbReference type="SUPFAM" id="SSF53067">
    <property type="entry name" value="Actin-like ATPase domain"/>
    <property type="match status" value="1"/>
</dbReference>
<comment type="similarity">
    <text evidence="1">Belongs to the ROK (NagC/XylR) family.</text>
</comment>
<feature type="domain" description="HTH marR-type" evidence="3">
    <location>
        <begin position="19"/>
        <end position="63"/>
    </location>
</feature>
<dbReference type="InterPro" id="IPR036388">
    <property type="entry name" value="WH-like_DNA-bd_sf"/>
</dbReference>
<evidence type="ECO:0000313" key="5">
    <source>
        <dbReference type="Proteomes" id="UP000460272"/>
    </source>
</evidence>
<dbReference type="Gene3D" id="3.30.420.40">
    <property type="match status" value="2"/>
</dbReference>
<dbReference type="PANTHER" id="PTHR18964">
    <property type="entry name" value="ROK (REPRESSOR, ORF, KINASE) FAMILY"/>
    <property type="match status" value="1"/>
</dbReference>
<evidence type="ECO:0000313" key="4">
    <source>
        <dbReference type="EMBL" id="TVZ02846.1"/>
    </source>
</evidence>
<dbReference type="OrthoDB" id="4083144at2"/>
<dbReference type="PANTHER" id="PTHR18964:SF173">
    <property type="entry name" value="GLUCOKINASE"/>
    <property type="match status" value="1"/>
</dbReference>
<protein>
    <submittedName>
        <fullName evidence="4">ROK family protein</fullName>
    </submittedName>
</protein>
<name>A0A6P2BX86_9ACTN</name>
<comment type="caution">
    <text evidence="4">The sequence shown here is derived from an EMBL/GenBank/DDBJ whole genome shotgun (WGS) entry which is preliminary data.</text>
</comment>
<reference evidence="4 5" key="1">
    <citation type="submission" date="2018-11" db="EMBL/GenBank/DDBJ databases">
        <title>Trebonia kvetii gen.nov., sp.nov., a novel acidophilic actinobacterium, and proposal of the new actinobacterial family Treboniaceae fam. nov.</title>
        <authorList>
            <person name="Rapoport D."/>
            <person name="Sagova-Mareckova M."/>
            <person name="Sedlacek I."/>
            <person name="Provaznik J."/>
            <person name="Kralova S."/>
            <person name="Pavlinic D."/>
            <person name="Benes V."/>
            <person name="Kopecky J."/>
        </authorList>
    </citation>
    <scope>NUCLEOTIDE SEQUENCE [LARGE SCALE GENOMIC DNA]</scope>
    <source>
        <strain evidence="4 5">15Tr583</strain>
    </source>
</reference>